<dbReference type="SUPFAM" id="SSF50978">
    <property type="entry name" value="WD40 repeat-like"/>
    <property type="match status" value="1"/>
</dbReference>
<dbReference type="PROSITE" id="PS50082">
    <property type="entry name" value="WD_REPEATS_2"/>
    <property type="match status" value="3"/>
</dbReference>
<dbReference type="KEGG" id="hir:HETIRDRAFT_172842"/>
<dbReference type="EMBL" id="KI925461">
    <property type="protein sequence ID" value="ETW79266.1"/>
    <property type="molecule type" value="Genomic_DNA"/>
</dbReference>
<organism evidence="4 5">
    <name type="scientific">Heterobasidion irregulare (strain TC 32-1)</name>
    <dbReference type="NCBI Taxonomy" id="747525"/>
    <lineage>
        <taxon>Eukaryota</taxon>
        <taxon>Fungi</taxon>
        <taxon>Dikarya</taxon>
        <taxon>Basidiomycota</taxon>
        <taxon>Agaricomycotina</taxon>
        <taxon>Agaricomycetes</taxon>
        <taxon>Russulales</taxon>
        <taxon>Bondarzewiaceae</taxon>
        <taxon>Heterobasidion</taxon>
        <taxon>Heterobasidion annosum species complex</taxon>
    </lineage>
</organism>
<evidence type="ECO:0000256" key="2">
    <source>
        <dbReference type="ARBA" id="ARBA00022737"/>
    </source>
</evidence>
<dbReference type="Pfam" id="PF00400">
    <property type="entry name" value="WD40"/>
    <property type="match status" value="3"/>
</dbReference>
<sequence>MVAFREPITESAPHIYLSALPFTPLGSLMTQIFRPFFSNMIDVGGIARGHSQYPILFIDKHKSSVNFVAFSPDGKRIVSGSHDKTIRVWDIETGEAVSPPFEGRTDTVTSVTFSPDGKRIVSSSHDATILLWDTDTGEAVSPPFKGHTDGVTSVAFSPDGKRIVSGPQDATIQVWNVRVDERAYKAKSMGST</sequence>
<dbReference type="InterPro" id="IPR036322">
    <property type="entry name" value="WD40_repeat_dom_sf"/>
</dbReference>
<dbReference type="Gene3D" id="2.130.10.10">
    <property type="entry name" value="YVTN repeat-like/Quinoprotein amine dehydrogenase"/>
    <property type="match status" value="1"/>
</dbReference>
<gene>
    <name evidence="4" type="ORF">HETIRDRAFT_172842</name>
</gene>
<accession>W4K2F3</accession>
<dbReference type="PRINTS" id="PR00320">
    <property type="entry name" value="GPROTEINBRPT"/>
</dbReference>
<feature type="repeat" description="WD" evidence="3">
    <location>
        <begin position="144"/>
        <end position="185"/>
    </location>
</feature>
<keyword evidence="1 3" id="KW-0853">WD repeat</keyword>
<keyword evidence="5" id="KW-1185">Reference proteome</keyword>
<name>W4K2F3_HETIT</name>
<dbReference type="InterPro" id="IPR019775">
    <property type="entry name" value="WD40_repeat_CS"/>
</dbReference>
<dbReference type="eggNOG" id="KOG0263">
    <property type="taxonomic scope" value="Eukaryota"/>
</dbReference>
<dbReference type="HOGENOM" id="CLU_000288_57_19_1"/>
<dbReference type="OrthoDB" id="6262491at2759"/>
<dbReference type="InterPro" id="IPR020472">
    <property type="entry name" value="WD40_PAC1"/>
</dbReference>
<dbReference type="InterPro" id="IPR015943">
    <property type="entry name" value="WD40/YVTN_repeat-like_dom_sf"/>
</dbReference>
<dbReference type="Proteomes" id="UP000030671">
    <property type="component" value="Unassembled WGS sequence"/>
</dbReference>
<protein>
    <submittedName>
        <fullName evidence="4">Uncharacterized protein</fullName>
    </submittedName>
</protein>
<dbReference type="PROSITE" id="PS50294">
    <property type="entry name" value="WD_REPEATS_REGION"/>
    <property type="match status" value="3"/>
</dbReference>
<dbReference type="AlphaFoldDB" id="W4K2F3"/>
<keyword evidence="2" id="KW-0677">Repeat</keyword>
<dbReference type="PROSITE" id="PS00678">
    <property type="entry name" value="WD_REPEATS_1"/>
    <property type="match status" value="3"/>
</dbReference>
<proteinExistence type="predicted"/>
<dbReference type="RefSeq" id="XP_009549514.1">
    <property type="nucleotide sequence ID" value="XM_009551219.1"/>
</dbReference>
<feature type="repeat" description="WD" evidence="3">
    <location>
        <begin position="101"/>
        <end position="142"/>
    </location>
</feature>
<evidence type="ECO:0000256" key="1">
    <source>
        <dbReference type="ARBA" id="ARBA00022574"/>
    </source>
</evidence>
<dbReference type="STRING" id="747525.W4K2F3"/>
<dbReference type="InterPro" id="IPR050349">
    <property type="entry name" value="WD_LIS1/nudF_dynein_reg"/>
</dbReference>
<reference evidence="4 5" key="1">
    <citation type="journal article" date="2012" name="New Phytol.">
        <title>Insight into trade-off between wood decay and parasitism from the genome of a fungal forest pathogen.</title>
        <authorList>
            <person name="Olson A."/>
            <person name="Aerts A."/>
            <person name="Asiegbu F."/>
            <person name="Belbahri L."/>
            <person name="Bouzid O."/>
            <person name="Broberg A."/>
            <person name="Canback B."/>
            <person name="Coutinho P.M."/>
            <person name="Cullen D."/>
            <person name="Dalman K."/>
            <person name="Deflorio G."/>
            <person name="van Diepen L.T."/>
            <person name="Dunand C."/>
            <person name="Duplessis S."/>
            <person name="Durling M."/>
            <person name="Gonthier P."/>
            <person name="Grimwood J."/>
            <person name="Fossdal C.G."/>
            <person name="Hansson D."/>
            <person name="Henrissat B."/>
            <person name="Hietala A."/>
            <person name="Himmelstrand K."/>
            <person name="Hoffmeister D."/>
            <person name="Hogberg N."/>
            <person name="James T.Y."/>
            <person name="Karlsson M."/>
            <person name="Kohler A."/>
            <person name="Kues U."/>
            <person name="Lee Y.H."/>
            <person name="Lin Y.C."/>
            <person name="Lind M."/>
            <person name="Lindquist E."/>
            <person name="Lombard V."/>
            <person name="Lucas S."/>
            <person name="Lunden K."/>
            <person name="Morin E."/>
            <person name="Murat C."/>
            <person name="Park J."/>
            <person name="Raffaello T."/>
            <person name="Rouze P."/>
            <person name="Salamov A."/>
            <person name="Schmutz J."/>
            <person name="Solheim H."/>
            <person name="Stahlberg J."/>
            <person name="Velez H."/>
            <person name="de Vries R.P."/>
            <person name="Wiebenga A."/>
            <person name="Woodward S."/>
            <person name="Yakovlev I."/>
            <person name="Garbelotto M."/>
            <person name="Martin F."/>
            <person name="Grigoriev I.V."/>
            <person name="Stenlid J."/>
        </authorList>
    </citation>
    <scope>NUCLEOTIDE SEQUENCE [LARGE SCALE GENOMIC DNA]</scope>
    <source>
        <strain evidence="4 5">TC 32-1</strain>
    </source>
</reference>
<feature type="repeat" description="WD" evidence="3">
    <location>
        <begin position="58"/>
        <end position="99"/>
    </location>
</feature>
<dbReference type="SMART" id="SM00320">
    <property type="entry name" value="WD40"/>
    <property type="match status" value="3"/>
</dbReference>
<evidence type="ECO:0000313" key="5">
    <source>
        <dbReference type="Proteomes" id="UP000030671"/>
    </source>
</evidence>
<dbReference type="GeneID" id="20668408"/>
<evidence type="ECO:0000313" key="4">
    <source>
        <dbReference type="EMBL" id="ETW79266.1"/>
    </source>
</evidence>
<dbReference type="PANTHER" id="PTHR44129">
    <property type="entry name" value="WD REPEAT-CONTAINING PROTEIN POP1"/>
    <property type="match status" value="1"/>
</dbReference>
<dbReference type="InterPro" id="IPR001680">
    <property type="entry name" value="WD40_rpt"/>
</dbReference>
<evidence type="ECO:0000256" key="3">
    <source>
        <dbReference type="PROSITE-ProRule" id="PRU00221"/>
    </source>
</evidence>
<dbReference type="InParanoid" id="W4K2F3"/>